<dbReference type="GO" id="GO:0071044">
    <property type="term" value="P:histone mRNA catabolic process"/>
    <property type="evidence" value="ECO:0007669"/>
    <property type="project" value="TreeGrafter"/>
</dbReference>
<dbReference type="SUPFAM" id="SSF47819">
    <property type="entry name" value="HRDC-like"/>
    <property type="match status" value="1"/>
</dbReference>
<dbReference type="GO" id="GO:0000166">
    <property type="term" value="F:nucleotide binding"/>
    <property type="evidence" value="ECO:0007669"/>
    <property type="project" value="InterPro"/>
</dbReference>
<dbReference type="SUPFAM" id="SSF53098">
    <property type="entry name" value="Ribonuclease H-like"/>
    <property type="match status" value="1"/>
</dbReference>
<dbReference type="InterPro" id="IPR002121">
    <property type="entry name" value="HRDC_dom"/>
</dbReference>
<dbReference type="GO" id="GO:0000176">
    <property type="term" value="C:nuclear exosome (RNase complex)"/>
    <property type="evidence" value="ECO:0007669"/>
    <property type="project" value="TreeGrafter"/>
</dbReference>
<feature type="compositionally biased region" description="Basic and acidic residues" evidence="4">
    <location>
        <begin position="261"/>
        <end position="270"/>
    </location>
</feature>
<dbReference type="InterPro" id="IPR010997">
    <property type="entry name" value="HRDC-like_sf"/>
</dbReference>
<evidence type="ECO:0000256" key="4">
    <source>
        <dbReference type="SAM" id="MobiDB-lite"/>
    </source>
</evidence>
<dbReference type="Pfam" id="PF01612">
    <property type="entry name" value="DNA_pol_A_exo1"/>
    <property type="match status" value="1"/>
</dbReference>
<dbReference type="Proteomes" id="UP000789390">
    <property type="component" value="Unassembled WGS sequence"/>
</dbReference>
<dbReference type="AlphaFoldDB" id="A0A8J2RIQ0"/>
<dbReference type="Pfam" id="PF00570">
    <property type="entry name" value="HRDC"/>
    <property type="match status" value="1"/>
</dbReference>
<proteinExistence type="inferred from homology"/>
<dbReference type="Gene3D" id="1.10.150.80">
    <property type="entry name" value="HRDC domain"/>
    <property type="match status" value="1"/>
</dbReference>
<dbReference type="GO" id="GO:0071051">
    <property type="term" value="P:poly(A)-dependent snoRNA 3'-end processing"/>
    <property type="evidence" value="ECO:0007669"/>
    <property type="project" value="TreeGrafter"/>
</dbReference>
<sequence length="437" mass="50765">MFKIRSDLPKPQLNFKEKISNDSTPFLHKLIEKPHCLNPKSLCQRDSHPYEFELKNFSPNTKFLTIKNEIPLFQPVSSTPLIIVDTKEAFDNLLQDLLTQTVIGVDLEHHGDRSYQGITCLMQISTDKTDYIIDTLKLWDQLQPLNKVFCDPNILKIFQGANSDILWLQRDFGIYVVNLFDTCRAASLLEFQKKDLSFLLRHYCKIHVKKKYQMADWRIRPLTQDMIKYAREDTHYLIYIYERMKQDLNLHHCLGNTEKGTPNKESKDSMKSQGESSQIAPVKEEGVNLVLQVWNNSRSVCMNRYRIPCNEEKYLKFCRKLTEKGNTFNNQQSYALQELFFWRDRVAREEDEGPHFVMPKDMMIKVVNHLPNEPEGILHCCSDSLFVQKHLQHLHKIMLKARALTISTEETTKKNSNGSTATASTPITTTSGEGAQD</sequence>
<evidence type="ECO:0000313" key="7">
    <source>
        <dbReference type="Proteomes" id="UP000789390"/>
    </source>
</evidence>
<feature type="compositionally biased region" description="Low complexity" evidence="4">
    <location>
        <begin position="419"/>
        <end position="431"/>
    </location>
</feature>
<dbReference type="GO" id="GO:0071040">
    <property type="term" value="P:nuclear polyadenylation-dependent antisense transcript catabolic process"/>
    <property type="evidence" value="ECO:0007669"/>
    <property type="project" value="TreeGrafter"/>
</dbReference>
<organism evidence="6 7">
    <name type="scientific">Daphnia galeata</name>
    <dbReference type="NCBI Taxonomy" id="27404"/>
    <lineage>
        <taxon>Eukaryota</taxon>
        <taxon>Metazoa</taxon>
        <taxon>Ecdysozoa</taxon>
        <taxon>Arthropoda</taxon>
        <taxon>Crustacea</taxon>
        <taxon>Branchiopoda</taxon>
        <taxon>Diplostraca</taxon>
        <taxon>Cladocera</taxon>
        <taxon>Anomopoda</taxon>
        <taxon>Daphniidae</taxon>
        <taxon>Daphnia</taxon>
    </lineage>
</organism>
<dbReference type="InterPro" id="IPR012337">
    <property type="entry name" value="RNaseH-like_sf"/>
</dbReference>
<dbReference type="GO" id="GO:0071037">
    <property type="term" value="P:nuclear polyadenylation-dependent snRNA catabolic process"/>
    <property type="evidence" value="ECO:0007669"/>
    <property type="project" value="TreeGrafter"/>
</dbReference>
<dbReference type="EMBL" id="CAKKLH010000099">
    <property type="protein sequence ID" value="CAH0102938.1"/>
    <property type="molecule type" value="Genomic_DNA"/>
</dbReference>
<dbReference type="InterPro" id="IPR036397">
    <property type="entry name" value="RNaseH_sf"/>
</dbReference>
<evidence type="ECO:0000313" key="6">
    <source>
        <dbReference type="EMBL" id="CAH0102938.1"/>
    </source>
</evidence>
<feature type="region of interest" description="Disordered" evidence="4">
    <location>
        <begin position="255"/>
        <end position="279"/>
    </location>
</feature>
<dbReference type="InterPro" id="IPR044876">
    <property type="entry name" value="HRDC_dom_sf"/>
</dbReference>
<dbReference type="InterPro" id="IPR045092">
    <property type="entry name" value="Rrp6-like"/>
</dbReference>
<keyword evidence="2" id="KW-0539">Nucleus</keyword>
<dbReference type="Gene3D" id="3.30.420.10">
    <property type="entry name" value="Ribonuclease H-like superfamily/Ribonuclease H"/>
    <property type="match status" value="1"/>
</dbReference>
<comment type="caution">
    <text evidence="6">The sequence shown here is derived from an EMBL/GenBank/DDBJ whole genome shotgun (WGS) entry which is preliminary data.</text>
</comment>
<gene>
    <name evidence="6" type="ORF">DGAL_LOCUS5465</name>
</gene>
<protein>
    <recommendedName>
        <fullName evidence="5">HRDC domain-containing protein</fullName>
    </recommendedName>
</protein>
<dbReference type="GO" id="GO:0071039">
    <property type="term" value="P:nuclear polyadenylation-dependent CUT catabolic process"/>
    <property type="evidence" value="ECO:0007669"/>
    <property type="project" value="TreeGrafter"/>
</dbReference>
<feature type="region of interest" description="Disordered" evidence="4">
    <location>
        <begin position="410"/>
        <end position="437"/>
    </location>
</feature>
<reference evidence="6" key="1">
    <citation type="submission" date="2021-11" db="EMBL/GenBank/DDBJ databases">
        <authorList>
            <person name="Schell T."/>
        </authorList>
    </citation>
    <scope>NUCLEOTIDE SEQUENCE</scope>
    <source>
        <strain evidence="6">M5</strain>
    </source>
</reference>
<dbReference type="FunFam" id="3.30.420.10:FF:000243">
    <property type="entry name" value="Uncharacterized protein"/>
    <property type="match status" value="1"/>
</dbReference>
<comment type="similarity">
    <text evidence="3">Belongs to the exosome component 10/RRP6 family.</text>
</comment>
<evidence type="ECO:0000256" key="2">
    <source>
        <dbReference type="ARBA" id="ARBA00023242"/>
    </source>
</evidence>
<dbReference type="SMART" id="SM00341">
    <property type="entry name" value="HRDC"/>
    <property type="match status" value="1"/>
</dbReference>
<name>A0A8J2RIQ0_9CRUS</name>
<dbReference type="GO" id="GO:0000175">
    <property type="term" value="F:3'-5'-RNA exonuclease activity"/>
    <property type="evidence" value="ECO:0007669"/>
    <property type="project" value="InterPro"/>
</dbReference>
<accession>A0A8J2RIQ0</accession>
<dbReference type="InterPro" id="IPR002562">
    <property type="entry name" value="3'-5'_exonuclease_dom"/>
</dbReference>
<dbReference type="GO" id="GO:0071038">
    <property type="term" value="P:TRAMP-dependent tRNA surveillance pathway"/>
    <property type="evidence" value="ECO:0007669"/>
    <property type="project" value="TreeGrafter"/>
</dbReference>
<dbReference type="GO" id="GO:0000467">
    <property type="term" value="P:exonucleolytic trimming to generate mature 3'-end of 5.8S rRNA from tricistronic rRNA transcript (SSU-rRNA, 5.8S rRNA, LSU-rRNA)"/>
    <property type="evidence" value="ECO:0007669"/>
    <property type="project" value="InterPro"/>
</dbReference>
<dbReference type="FunFam" id="1.10.150.80:FF:000001">
    <property type="entry name" value="Putative exosome component 10"/>
    <property type="match status" value="1"/>
</dbReference>
<dbReference type="GO" id="GO:0005730">
    <property type="term" value="C:nucleolus"/>
    <property type="evidence" value="ECO:0007669"/>
    <property type="project" value="TreeGrafter"/>
</dbReference>
<dbReference type="PANTHER" id="PTHR12124">
    <property type="entry name" value="POLYMYOSITIS/SCLERODERMA AUTOANTIGEN-RELATED"/>
    <property type="match status" value="1"/>
</dbReference>
<dbReference type="GO" id="GO:0071035">
    <property type="term" value="P:nuclear polyadenylation-dependent rRNA catabolic process"/>
    <property type="evidence" value="ECO:0007669"/>
    <property type="project" value="TreeGrafter"/>
</dbReference>
<evidence type="ECO:0000259" key="5">
    <source>
        <dbReference type="PROSITE" id="PS50967"/>
    </source>
</evidence>
<evidence type="ECO:0000256" key="1">
    <source>
        <dbReference type="ARBA" id="ARBA00004123"/>
    </source>
</evidence>
<evidence type="ECO:0000256" key="3">
    <source>
        <dbReference type="ARBA" id="ARBA00043957"/>
    </source>
</evidence>
<dbReference type="PROSITE" id="PS50967">
    <property type="entry name" value="HRDC"/>
    <property type="match status" value="1"/>
</dbReference>
<dbReference type="SMART" id="SM00474">
    <property type="entry name" value="35EXOc"/>
    <property type="match status" value="1"/>
</dbReference>
<dbReference type="OrthoDB" id="2250022at2759"/>
<dbReference type="PANTHER" id="PTHR12124:SF47">
    <property type="entry name" value="EXOSOME COMPONENT 10"/>
    <property type="match status" value="1"/>
</dbReference>
<feature type="domain" description="HRDC" evidence="5">
    <location>
        <begin position="329"/>
        <end position="411"/>
    </location>
</feature>
<comment type="subcellular location">
    <subcellularLocation>
        <location evidence="1">Nucleus</location>
    </subcellularLocation>
</comment>
<keyword evidence="7" id="KW-1185">Reference proteome</keyword>
<dbReference type="GO" id="GO:0071036">
    <property type="term" value="P:nuclear polyadenylation-dependent snoRNA catabolic process"/>
    <property type="evidence" value="ECO:0007669"/>
    <property type="project" value="TreeGrafter"/>
</dbReference>
<dbReference type="GO" id="GO:0003727">
    <property type="term" value="F:single-stranded RNA binding"/>
    <property type="evidence" value="ECO:0007669"/>
    <property type="project" value="TreeGrafter"/>
</dbReference>